<keyword evidence="1" id="KW-1133">Transmembrane helix</keyword>
<gene>
    <name evidence="2" type="ORF">KIL84_005282</name>
</gene>
<organism evidence="2 3">
    <name type="scientific">Mauremys mutica</name>
    <name type="common">yellowpond turtle</name>
    <dbReference type="NCBI Taxonomy" id="74926"/>
    <lineage>
        <taxon>Eukaryota</taxon>
        <taxon>Metazoa</taxon>
        <taxon>Chordata</taxon>
        <taxon>Craniata</taxon>
        <taxon>Vertebrata</taxon>
        <taxon>Euteleostomi</taxon>
        <taxon>Archelosauria</taxon>
        <taxon>Testudinata</taxon>
        <taxon>Testudines</taxon>
        <taxon>Cryptodira</taxon>
        <taxon>Durocryptodira</taxon>
        <taxon>Testudinoidea</taxon>
        <taxon>Geoemydidae</taxon>
        <taxon>Geoemydinae</taxon>
        <taxon>Mauremys</taxon>
    </lineage>
</organism>
<comment type="caution">
    <text evidence="2">The sequence shown here is derived from an EMBL/GenBank/DDBJ whole genome shotgun (WGS) entry which is preliminary data.</text>
</comment>
<evidence type="ECO:0000313" key="2">
    <source>
        <dbReference type="EMBL" id="KAH1181556.1"/>
    </source>
</evidence>
<accession>A0A9D3XKN0</accession>
<keyword evidence="1" id="KW-0812">Transmembrane</keyword>
<keyword evidence="3" id="KW-1185">Reference proteome</keyword>
<feature type="transmembrane region" description="Helical" evidence="1">
    <location>
        <begin position="35"/>
        <end position="61"/>
    </location>
</feature>
<dbReference type="EMBL" id="JAHDVG010000468">
    <property type="protein sequence ID" value="KAH1181556.1"/>
    <property type="molecule type" value="Genomic_DNA"/>
</dbReference>
<name>A0A9D3XKN0_9SAUR</name>
<proteinExistence type="predicted"/>
<keyword evidence="1" id="KW-0472">Membrane</keyword>
<dbReference type="Proteomes" id="UP000827986">
    <property type="component" value="Unassembled WGS sequence"/>
</dbReference>
<evidence type="ECO:0000256" key="1">
    <source>
        <dbReference type="SAM" id="Phobius"/>
    </source>
</evidence>
<feature type="transmembrane region" description="Helical" evidence="1">
    <location>
        <begin position="85"/>
        <end position="104"/>
    </location>
</feature>
<reference evidence="2" key="1">
    <citation type="submission" date="2021-09" db="EMBL/GenBank/DDBJ databases">
        <title>The genome of Mauremys mutica provides insights into the evolution of semi-aquatic lifestyle.</title>
        <authorList>
            <person name="Gong S."/>
            <person name="Gao Y."/>
        </authorList>
    </citation>
    <scope>NUCLEOTIDE SEQUENCE</scope>
    <source>
        <strain evidence="2">MM-2020</strain>
        <tissue evidence="2">Muscle</tissue>
    </source>
</reference>
<evidence type="ECO:0000313" key="3">
    <source>
        <dbReference type="Proteomes" id="UP000827986"/>
    </source>
</evidence>
<sequence length="105" mass="12172">MTNCLFKGQRICRPLLEIQRGSFQNLMESEGHRSLAILVEGLLFNYFLPSPFFSLLAPWLYYHSSPVLIPKFEWNCMEYATNNSTFPYTGILPLALYSLLCYALH</sequence>
<protein>
    <submittedName>
        <fullName evidence="2">Uncharacterized protein</fullName>
    </submittedName>
</protein>
<dbReference type="AlphaFoldDB" id="A0A9D3XKN0"/>